<feature type="chain" id="PRO_5037802410" description="Haem-binding uptake Tiki superfamily ChaN domain-containing protein" evidence="1">
    <location>
        <begin position="23"/>
        <end position="288"/>
    </location>
</feature>
<dbReference type="CDD" id="cd14727">
    <property type="entry name" value="ChanN-like"/>
    <property type="match status" value="1"/>
</dbReference>
<dbReference type="Gene3D" id="3.40.50.11550">
    <property type="match status" value="1"/>
</dbReference>
<proteinExistence type="predicted"/>
<evidence type="ECO:0000313" key="4">
    <source>
        <dbReference type="Proteomes" id="UP000662074"/>
    </source>
</evidence>
<evidence type="ECO:0000256" key="1">
    <source>
        <dbReference type="SAM" id="SignalP"/>
    </source>
</evidence>
<dbReference type="AlphaFoldDB" id="A0A917J874"/>
<dbReference type="RefSeq" id="WP_188415799.1">
    <property type="nucleotide sequence ID" value="NZ_BMDO01000004.1"/>
</dbReference>
<dbReference type="SUPFAM" id="SSF159501">
    <property type="entry name" value="EreA/ChaN-like"/>
    <property type="match status" value="1"/>
</dbReference>
<sequence>MKKTLFILMLCLPLLGIAQVNYKIYNTATQKPATLDDIINDMAKADVLFYGEEHNDSIGHTIELALLTKLAEKHPAKAALSLEMFETDTQPILNEYLNGLIREKNLISDARAWPNYKDYRPLVELAKANKLPVIAANAPSRYTNRVTRLGLKSLEQLDAAAKAYLPPLPVDTATGAYYNKFVEIMGGHAGMGGMQIYQSQNLWDATMAWSIAKYLKNHSSSKVMQVNGGFHSEDKLGAAAQLKKYAPAARIINVAAFASEQFDQPDWSKYNKSNSYIIITDGRLRKSF</sequence>
<dbReference type="Proteomes" id="UP000662074">
    <property type="component" value="Unassembled WGS sequence"/>
</dbReference>
<feature type="signal peptide" evidence="1">
    <location>
        <begin position="1"/>
        <end position="22"/>
    </location>
</feature>
<feature type="domain" description="Haem-binding uptake Tiki superfamily ChaN" evidence="2">
    <location>
        <begin position="39"/>
        <end position="242"/>
    </location>
</feature>
<accession>A0A917J874</accession>
<keyword evidence="4" id="KW-1185">Reference proteome</keyword>
<name>A0A917J874_9SPHI</name>
<organism evidence="3 4">
    <name type="scientific">Mucilaginibacter galii</name>
    <dbReference type="NCBI Taxonomy" id="2005073"/>
    <lineage>
        <taxon>Bacteria</taxon>
        <taxon>Pseudomonadati</taxon>
        <taxon>Bacteroidota</taxon>
        <taxon>Sphingobacteriia</taxon>
        <taxon>Sphingobacteriales</taxon>
        <taxon>Sphingobacteriaceae</taxon>
        <taxon>Mucilaginibacter</taxon>
    </lineage>
</organism>
<evidence type="ECO:0000259" key="2">
    <source>
        <dbReference type="Pfam" id="PF04187"/>
    </source>
</evidence>
<reference evidence="3" key="1">
    <citation type="journal article" date="2014" name="Int. J. Syst. Evol. Microbiol.">
        <title>Complete genome sequence of Corynebacterium casei LMG S-19264T (=DSM 44701T), isolated from a smear-ripened cheese.</title>
        <authorList>
            <consortium name="US DOE Joint Genome Institute (JGI-PGF)"/>
            <person name="Walter F."/>
            <person name="Albersmeier A."/>
            <person name="Kalinowski J."/>
            <person name="Ruckert C."/>
        </authorList>
    </citation>
    <scope>NUCLEOTIDE SEQUENCE</scope>
    <source>
        <strain evidence="3">CCM 8711</strain>
    </source>
</reference>
<gene>
    <name evidence="3" type="ORF">GCM10011425_17600</name>
</gene>
<dbReference type="Pfam" id="PF04187">
    <property type="entry name" value="Cofac_haem_bdg"/>
    <property type="match status" value="1"/>
</dbReference>
<dbReference type="InterPro" id="IPR007314">
    <property type="entry name" value="Cofac_haem-bd_dom"/>
</dbReference>
<dbReference type="PIRSF" id="PIRSF020419">
    <property type="entry name" value="Fe_uptake_reg_CjrA_prd"/>
    <property type="match status" value="1"/>
</dbReference>
<keyword evidence="1" id="KW-0732">Signal</keyword>
<comment type="caution">
    <text evidence="3">The sequence shown here is derived from an EMBL/GenBank/DDBJ whole genome shotgun (WGS) entry which is preliminary data.</text>
</comment>
<reference evidence="3" key="2">
    <citation type="submission" date="2020-09" db="EMBL/GenBank/DDBJ databases">
        <authorList>
            <person name="Sun Q."/>
            <person name="Sedlacek I."/>
        </authorList>
    </citation>
    <scope>NUCLEOTIDE SEQUENCE</scope>
    <source>
        <strain evidence="3">CCM 8711</strain>
    </source>
</reference>
<dbReference type="InterPro" id="IPR016773">
    <property type="entry name" value="Fe3_uptake_reg_CjrA_prd"/>
</dbReference>
<evidence type="ECO:0000313" key="3">
    <source>
        <dbReference type="EMBL" id="GGI50548.1"/>
    </source>
</evidence>
<dbReference type="EMBL" id="BMDO01000004">
    <property type="protein sequence ID" value="GGI50548.1"/>
    <property type="molecule type" value="Genomic_DNA"/>
</dbReference>
<protein>
    <recommendedName>
        <fullName evidence="2">Haem-binding uptake Tiki superfamily ChaN domain-containing protein</fullName>
    </recommendedName>
</protein>